<keyword evidence="1 3" id="KW-0597">Phosphoprotein</keyword>
<dbReference type="InterPro" id="IPR008207">
    <property type="entry name" value="Sig_transdc_His_kin_Hpt_dom"/>
</dbReference>
<dbReference type="AlphaFoldDB" id="A0A1N6VJI1"/>
<evidence type="ECO:0000256" key="1">
    <source>
        <dbReference type="ARBA" id="ARBA00022553"/>
    </source>
</evidence>
<keyword evidence="2" id="KW-0902">Two-component regulatory system</keyword>
<proteinExistence type="predicted"/>
<evidence type="ECO:0000313" key="5">
    <source>
        <dbReference type="EMBL" id="SIQ78042.1"/>
    </source>
</evidence>
<dbReference type="Gene3D" id="1.20.120.160">
    <property type="entry name" value="HPT domain"/>
    <property type="match status" value="1"/>
</dbReference>
<protein>
    <submittedName>
        <fullName evidence="5">Hpt domain-containing protein</fullName>
    </submittedName>
</protein>
<dbReference type="Gene3D" id="3.40.50.2300">
    <property type="match status" value="1"/>
</dbReference>
<dbReference type="PANTHER" id="PTHR44591:SF21">
    <property type="entry name" value="TWO-COMPONENT RESPONSE REGULATOR"/>
    <property type="match status" value="1"/>
</dbReference>
<feature type="modified residue" description="4-aspartylphosphate" evidence="3">
    <location>
        <position position="58"/>
    </location>
</feature>
<gene>
    <name evidence="5" type="ORF">SAMN05421546_1803</name>
</gene>
<dbReference type="RefSeq" id="WP_165688578.1">
    <property type="nucleotide sequence ID" value="NZ_FTLW01000004.1"/>
</dbReference>
<evidence type="ECO:0000256" key="2">
    <source>
        <dbReference type="ARBA" id="ARBA00023012"/>
    </source>
</evidence>
<dbReference type="GO" id="GO:0000160">
    <property type="term" value="P:phosphorelay signal transduction system"/>
    <property type="evidence" value="ECO:0007669"/>
    <property type="project" value="UniProtKB-KW"/>
</dbReference>
<dbReference type="PROSITE" id="PS50110">
    <property type="entry name" value="RESPONSE_REGULATORY"/>
    <property type="match status" value="1"/>
</dbReference>
<sequence>MRDSGMNPRLLLVEDDPVSLAYLGEAARALPAEVDCAANLAEAFALASRHRYDAWLIDANLPDGSGAELLSRLRETLASPPPRALAHTASQLPEELAALRALGFDDVVSKPLPVDAWQQAIRQCLGDSGQTSTWDDDGALRALNGNVEAVASLRALFIAELPRQSLAIHAALDAGDADAARAELHKLKASCGFVGAGRIRRAVDDLHANVSDMDALAHFDEAVGHTLDPARAKA</sequence>
<dbReference type="InterPro" id="IPR011006">
    <property type="entry name" value="CheY-like_superfamily"/>
</dbReference>
<dbReference type="STRING" id="1604334.SAMN05421546_1803"/>
<dbReference type="EMBL" id="FTLW01000004">
    <property type="protein sequence ID" value="SIQ78042.1"/>
    <property type="molecule type" value="Genomic_DNA"/>
</dbReference>
<dbReference type="Pfam" id="PF01627">
    <property type="entry name" value="Hpt"/>
    <property type="match status" value="1"/>
</dbReference>
<dbReference type="Pfam" id="PF00072">
    <property type="entry name" value="Response_reg"/>
    <property type="match status" value="1"/>
</dbReference>
<feature type="domain" description="Response regulatory" evidence="4">
    <location>
        <begin position="9"/>
        <end position="125"/>
    </location>
</feature>
<evidence type="ECO:0000256" key="3">
    <source>
        <dbReference type="PROSITE-ProRule" id="PRU00169"/>
    </source>
</evidence>
<dbReference type="InterPro" id="IPR050595">
    <property type="entry name" value="Bact_response_regulator"/>
</dbReference>
<dbReference type="Proteomes" id="UP000241788">
    <property type="component" value="Unassembled WGS sequence"/>
</dbReference>
<keyword evidence="6" id="KW-1185">Reference proteome</keyword>
<dbReference type="GO" id="GO:0004672">
    <property type="term" value="F:protein kinase activity"/>
    <property type="evidence" value="ECO:0007669"/>
    <property type="project" value="UniProtKB-ARBA"/>
</dbReference>
<dbReference type="InterPro" id="IPR001789">
    <property type="entry name" value="Sig_transdc_resp-reg_receiver"/>
</dbReference>
<accession>A0A1N6VJI1</accession>
<dbReference type="SMART" id="SM00448">
    <property type="entry name" value="REC"/>
    <property type="match status" value="1"/>
</dbReference>
<reference evidence="6" key="1">
    <citation type="submission" date="2017-01" db="EMBL/GenBank/DDBJ databases">
        <authorList>
            <person name="Varghese N."/>
            <person name="Submissions S."/>
        </authorList>
    </citation>
    <scope>NUCLEOTIDE SEQUENCE [LARGE SCALE GENOMIC DNA]</scope>
    <source>
        <strain evidence="6">UM1</strain>
    </source>
</reference>
<dbReference type="CDD" id="cd00156">
    <property type="entry name" value="REC"/>
    <property type="match status" value="1"/>
</dbReference>
<dbReference type="InterPro" id="IPR036641">
    <property type="entry name" value="HPT_dom_sf"/>
</dbReference>
<dbReference type="SUPFAM" id="SSF52172">
    <property type="entry name" value="CheY-like"/>
    <property type="match status" value="1"/>
</dbReference>
<evidence type="ECO:0000259" key="4">
    <source>
        <dbReference type="PROSITE" id="PS50110"/>
    </source>
</evidence>
<dbReference type="PANTHER" id="PTHR44591">
    <property type="entry name" value="STRESS RESPONSE REGULATOR PROTEIN 1"/>
    <property type="match status" value="1"/>
</dbReference>
<organism evidence="5 6">
    <name type="scientific">Solilutibacter tolerans</name>
    <dbReference type="NCBI Taxonomy" id="1604334"/>
    <lineage>
        <taxon>Bacteria</taxon>
        <taxon>Pseudomonadati</taxon>
        <taxon>Pseudomonadota</taxon>
        <taxon>Gammaproteobacteria</taxon>
        <taxon>Lysobacterales</taxon>
        <taxon>Lysobacteraceae</taxon>
        <taxon>Solilutibacter</taxon>
    </lineage>
</organism>
<name>A0A1N6VJI1_9GAMM</name>
<evidence type="ECO:0000313" key="6">
    <source>
        <dbReference type="Proteomes" id="UP000241788"/>
    </source>
</evidence>
<dbReference type="SUPFAM" id="SSF47226">
    <property type="entry name" value="Histidine-containing phosphotransfer domain, HPT domain"/>
    <property type="match status" value="1"/>
</dbReference>